<protein>
    <submittedName>
        <fullName evidence="1">Uncharacterized protein</fullName>
    </submittedName>
</protein>
<comment type="caution">
    <text evidence="1">The sequence shown here is derived from an EMBL/GenBank/DDBJ whole genome shotgun (WGS) entry which is preliminary data.</text>
</comment>
<dbReference type="EMBL" id="BART01013464">
    <property type="protein sequence ID" value="GAG77378.1"/>
    <property type="molecule type" value="Genomic_DNA"/>
</dbReference>
<proteinExistence type="predicted"/>
<feature type="non-terminal residue" evidence="1">
    <location>
        <position position="1"/>
    </location>
</feature>
<gene>
    <name evidence="1" type="ORF">S01H4_27515</name>
</gene>
<accession>X1AZ21</accession>
<organism evidence="1">
    <name type="scientific">marine sediment metagenome</name>
    <dbReference type="NCBI Taxonomy" id="412755"/>
    <lineage>
        <taxon>unclassified sequences</taxon>
        <taxon>metagenomes</taxon>
        <taxon>ecological metagenomes</taxon>
    </lineage>
</organism>
<evidence type="ECO:0000313" key="1">
    <source>
        <dbReference type="EMBL" id="GAG77378.1"/>
    </source>
</evidence>
<sequence>GKYFSMKGFRTALAILNVGNITAAGTAALQIMEAKTEAAGSAQALTGKLVTIAANVKVQKLSITCVGGVADDTLVITVGGVAYTFIGKAAEDLEAQEWKADGDDTTDAASIVACLNYTLGDMLFAENTLGVVTITALDGYTIEAIAETGAFTTFATLAAVAYVWLTGLDLTALFTHIACKVTTAGNTGICGAVLIRDKSREAVEQKVGASYPG</sequence>
<dbReference type="AlphaFoldDB" id="X1AZ21"/>
<name>X1AZ21_9ZZZZ</name>
<reference evidence="1" key="1">
    <citation type="journal article" date="2014" name="Front. Microbiol.">
        <title>High frequency of phylogenetically diverse reductive dehalogenase-homologous genes in deep subseafloor sedimentary metagenomes.</title>
        <authorList>
            <person name="Kawai M."/>
            <person name="Futagami T."/>
            <person name="Toyoda A."/>
            <person name="Takaki Y."/>
            <person name="Nishi S."/>
            <person name="Hori S."/>
            <person name="Arai W."/>
            <person name="Tsubouchi T."/>
            <person name="Morono Y."/>
            <person name="Uchiyama I."/>
            <person name="Ito T."/>
            <person name="Fujiyama A."/>
            <person name="Inagaki F."/>
            <person name="Takami H."/>
        </authorList>
    </citation>
    <scope>NUCLEOTIDE SEQUENCE</scope>
    <source>
        <strain evidence="1">Expedition CK06-06</strain>
    </source>
</reference>